<name>A0A7X0IU71_9HYPH</name>
<evidence type="ECO:0000313" key="1">
    <source>
        <dbReference type="EMBL" id="MBB6487115.1"/>
    </source>
</evidence>
<dbReference type="AlphaFoldDB" id="A0A7X0IU71"/>
<reference evidence="1 2" key="1">
    <citation type="submission" date="2020-08" db="EMBL/GenBank/DDBJ databases">
        <title>Genomic Encyclopedia of Type Strains, Phase IV (KMG-V): Genome sequencing to study the core and pangenomes of soil and plant-associated prokaryotes.</title>
        <authorList>
            <person name="Whitman W."/>
        </authorList>
    </citation>
    <scope>NUCLEOTIDE SEQUENCE [LARGE SCALE GENOMIC DNA]</scope>
    <source>
        <strain evidence="1 2">SEMIA 4060</strain>
    </source>
</reference>
<dbReference type="RefSeq" id="WP_184707653.1">
    <property type="nucleotide sequence ID" value="NZ_JACHBG010000011.1"/>
</dbReference>
<proteinExistence type="predicted"/>
<dbReference type="Proteomes" id="UP000565576">
    <property type="component" value="Unassembled WGS sequence"/>
</dbReference>
<dbReference type="EMBL" id="JACHBG010000011">
    <property type="protein sequence ID" value="MBB6487115.1"/>
    <property type="molecule type" value="Genomic_DNA"/>
</dbReference>
<protein>
    <submittedName>
        <fullName evidence="1">Uncharacterized protein</fullName>
    </submittedName>
</protein>
<evidence type="ECO:0000313" key="2">
    <source>
        <dbReference type="Proteomes" id="UP000565576"/>
    </source>
</evidence>
<gene>
    <name evidence="1" type="ORF">GGD46_004415</name>
</gene>
<sequence>MGDVTRNVAPSSSSWLCCEHLVDALFVQRVKLLRWKGIDEGADRLVKIGAIQT</sequence>
<organism evidence="1 2">
    <name type="scientific">Rhizobium lusitanum</name>
    <dbReference type="NCBI Taxonomy" id="293958"/>
    <lineage>
        <taxon>Bacteria</taxon>
        <taxon>Pseudomonadati</taxon>
        <taxon>Pseudomonadota</taxon>
        <taxon>Alphaproteobacteria</taxon>
        <taxon>Hyphomicrobiales</taxon>
        <taxon>Rhizobiaceae</taxon>
        <taxon>Rhizobium/Agrobacterium group</taxon>
        <taxon>Rhizobium</taxon>
    </lineage>
</organism>
<comment type="caution">
    <text evidence="1">The sequence shown here is derived from an EMBL/GenBank/DDBJ whole genome shotgun (WGS) entry which is preliminary data.</text>
</comment>
<accession>A0A7X0IU71</accession>